<dbReference type="RefSeq" id="WP_092913023.1">
    <property type="nucleotide sequence ID" value="NZ_FOXB01000027.1"/>
</dbReference>
<dbReference type="EMBL" id="FOXB01000027">
    <property type="protein sequence ID" value="SFP59141.1"/>
    <property type="molecule type" value="Genomic_DNA"/>
</dbReference>
<dbReference type="Proteomes" id="UP000199227">
    <property type="component" value="Unassembled WGS sequence"/>
</dbReference>
<name>A0A1I5RLL8_9BACT</name>
<dbReference type="InterPro" id="IPR006482">
    <property type="entry name" value="Cas7_Csh2/Csh2"/>
</dbReference>
<evidence type="ECO:0000313" key="2">
    <source>
        <dbReference type="Proteomes" id="UP000199227"/>
    </source>
</evidence>
<evidence type="ECO:0000313" key="1">
    <source>
        <dbReference type="EMBL" id="SFP59141.1"/>
    </source>
</evidence>
<keyword evidence="2" id="KW-1185">Reference proteome</keyword>
<dbReference type="NCBIfam" id="TIGR02590">
    <property type="entry name" value="cas_Csh2"/>
    <property type="match status" value="1"/>
</dbReference>
<reference evidence="1 2" key="1">
    <citation type="submission" date="2016-10" db="EMBL/GenBank/DDBJ databases">
        <authorList>
            <person name="de Groot N.N."/>
        </authorList>
    </citation>
    <scope>NUCLEOTIDE SEQUENCE [LARGE SCALE GENOMIC DNA]</scope>
    <source>
        <strain evidence="1 2">EP1-55-1</strain>
    </source>
</reference>
<proteinExistence type="predicted"/>
<sequence>MSYAKQSEILFLWDGESWNPNGDMLNANAPRYDEISRKALVSDVRIKRTIRDFLESRGEEIFVKEEPYKDGLADGKRRVKSVVGDAKDVEKAILEKCIDVRAFGGVFPVEKQTNSLTGPIQFKMSKSINETEIVYVKGTGAFASKEGKENKTFREEYILPYAVFATYGVINALNSEKTNLSEEDVKKILEGLWLGTKNLISRSKFGQMPRFLFRIIYKEPGTYIGGLDNLIKLKSSKVAELEIRSTNDYSIDLSEIVKLTETYADKIASIEYVCDDYIDITPLPENWERKSFGI</sequence>
<dbReference type="NCBIfam" id="TIGR01595">
    <property type="entry name" value="cas_CT1132"/>
    <property type="match status" value="1"/>
</dbReference>
<organism evidence="1 2">
    <name type="scientific">Hydrogenimonas thermophila</name>
    <dbReference type="NCBI Taxonomy" id="223786"/>
    <lineage>
        <taxon>Bacteria</taxon>
        <taxon>Pseudomonadati</taxon>
        <taxon>Campylobacterota</taxon>
        <taxon>Epsilonproteobacteria</taxon>
        <taxon>Campylobacterales</taxon>
        <taxon>Hydrogenimonadaceae</taxon>
        <taxon>Hydrogenimonas</taxon>
    </lineage>
</organism>
<dbReference type="OrthoDB" id="9776792at2"/>
<protein>
    <submittedName>
        <fullName evidence="1">CRISPR-associated protein, Csh2 family</fullName>
    </submittedName>
</protein>
<dbReference type="InterPro" id="IPR013419">
    <property type="entry name" value="CRISPR-assoc_prot_Cas7/Csh2"/>
</dbReference>
<accession>A0A1I5RLL8</accession>
<dbReference type="Pfam" id="PF05107">
    <property type="entry name" value="Cas_Cas7"/>
    <property type="match status" value="1"/>
</dbReference>
<dbReference type="GO" id="GO:0043571">
    <property type="term" value="P:maintenance of CRISPR repeat elements"/>
    <property type="evidence" value="ECO:0007669"/>
    <property type="project" value="InterPro"/>
</dbReference>
<dbReference type="AlphaFoldDB" id="A0A1I5RLL8"/>
<dbReference type="STRING" id="223786.SAMN05216234_12726"/>
<gene>
    <name evidence="1" type="ORF">SAMN05216234_12726</name>
</gene>